<feature type="region of interest" description="Disordered" evidence="6">
    <location>
        <begin position="114"/>
        <end position="153"/>
    </location>
</feature>
<keyword evidence="5" id="KW-0809">Transit peptide</keyword>
<dbReference type="AlphaFoldDB" id="A0A9P8YIS7"/>
<feature type="region of interest" description="Disordered" evidence="6">
    <location>
        <begin position="273"/>
        <end position="329"/>
    </location>
</feature>
<evidence type="ECO:0000256" key="2">
    <source>
        <dbReference type="ARBA" id="ARBA00004173"/>
    </source>
</evidence>
<evidence type="ECO:0000256" key="4">
    <source>
        <dbReference type="ARBA" id="ARBA00013566"/>
    </source>
</evidence>
<dbReference type="RefSeq" id="XP_046018166.1">
    <property type="nucleotide sequence ID" value="XM_046156207.1"/>
</dbReference>
<feature type="compositionally biased region" description="Polar residues" evidence="6">
    <location>
        <begin position="114"/>
        <end position="124"/>
    </location>
</feature>
<name>A0A9P8YIS7_9PEZI</name>
<dbReference type="GeneID" id="70185753"/>
<dbReference type="InterPro" id="IPR010487">
    <property type="entry name" value="NGRN/Rrg9"/>
</dbReference>
<dbReference type="Pfam" id="PF06413">
    <property type="entry name" value="Neugrin"/>
    <property type="match status" value="1"/>
</dbReference>
<feature type="compositionally biased region" description="Basic and acidic residues" evidence="6">
    <location>
        <begin position="125"/>
        <end position="141"/>
    </location>
</feature>
<dbReference type="OrthoDB" id="5578174at2759"/>
<feature type="region of interest" description="Disordered" evidence="6">
    <location>
        <begin position="63"/>
        <end position="93"/>
    </location>
</feature>
<comment type="similarity">
    <text evidence="3">Belongs to the RRG9 family.</text>
</comment>
<organism evidence="7 8">
    <name type="scientific">Microdochium trichocladiopsis</name>
    <dbReference type="NCBI Taxonomy" id="1682393"/>
    <lineage>
        <taxon>Eukaryota</taxon>
        <taxon>Fungi</taxon>
        <taxon>Dikarya</taxon>
        <taxon>Ascomycota</taxon>
        <taxon>Pezizomycotina</taxon>
        <taxon>Sordariomycetes</taxon>
        <taxon>Xylariomycetidae</taxon>
        <taxon>Xylariales</taxon>
        <taxon>Microdochiaceae</taxon>
        <taxon>Microdochium</taxon>
    </lineage>
</organism>
<evidence type="ECO:0000313" key="8">
    <source>
        <dbReference type="Proteomes" id="UP000756346"/>
    </source>
</evidence>
<dbReference type="Proteomes" id="UP000756346">
    <property type="component" value="Unassembled WGS sequence"/>
</dbReference>
<keyword evidence="8" id="KW-1185">Reference proteome</keyword>
<comment type="caution">
    <text evidence="7">The sequence shown here is derived from an EMBL/GenBank/DDBJ whole genome shotgun (WGS) entry which is preliminary data.</text>
</comment>
<feature type="compositionally biased region" description="Low complexity" evidence="6">
    <location>
        <begin position="78"/>
        <end position="93"/>
    </location>
</feature>
<reference evidence="7" key="1">
    <citation type="journal article" date="2021" name="Nat. Commun.">
        <title>Genetic determinants of endophytism in the Arabidopsis root mycobiome.</title>
        <authorList>
            <person name="Mesny F."/>
            <person name="Miyauchi S."/>
            <person name="Thiergart T."/>
            <person name="Pickel B."/>
            <person name="Atanasova L."/>
            <person name="Karlsson M."/>
            <person name="Huettel B."/>
            <person name="Barry K.W."/>
            <person name="Haridas S."/>
            <person name="Chen C."/>
            <person name="Bauer D."/>
            <person name="Andreopoulos W."/>
            <person name="Pangilinan J."/>
            <person name="LaButti K."/>
            <person name="Riley R."/>
            <person name="Lipzen A."/>
            <person name="Clum A."/>
            <person name="Drula E."/>
            <person name="Henrissat B."/>
            <person name="Kohler A."/>
            <person name="Grigoriev I.V."/>
            <person name="Martin F.M."/>
            <person name="Hacquard S."/>
        </authorList>
    </citation>
    <scope>NUCLEOTIDE SEQUENCE</scope>
    <source>
        <strain evidence="7">MPI-CAGE-CH-0230</strain>
    </source>
</reference>
<evidence type="ECO:0000256" key="6">
    <source>
        <dbReference type="SAM" id="MobiDB-lite"/>
    </source>
</evidence>
<dbReference type="GO" id="GO:0005739">
    <property type="term" value="C:mitochondrion"/>
    <property type="evidence" value="ECO:0007669"/>
    <property type="project" value="UniProtKB-SubCell"/>
</dbReference>
<dbReference type="PANTHER" id="PTHR13475">
    <property type="entry name" value="NEUGRIN"/>
    <property type="match status" value="1"/>
</dbReference>
<comment type="function">
    <text evidence="1">Required for respiratory activity and maintenance and expression of the mitochondrial genome.</text>
</comment>
<evidence type="ECO:0000256" key="5">
    <source>
        <dbReference type="ARBA" id="ARBA00022946"/>
    </source>
</evidence>
<protein>
    <recommendedName>
        <fullName evidence="4">Required for respiratory growth protein 9, mitochondrial</fullName>
    </recommendedName>
</protein>
<evidence type="ECO:0000313" key="7">
    <source>
        <dbReference type="EMBL" id="KAH7040111.1"/>
    </source>
</evidence>
<comment type="subcellular location">
    <subcellularLocation>
        <location evidence="2">Mitochondrion</location>
    </subcellularLocation>
</comment>
<feature type="compositionally biased region" description="Basic and acidic residues" evidence="6">
    <location>
        <begin position="318"/>
        <end position="329"/>
    </location>
</feature>
<evidence type="ECO:0000256" key="1">
    <source>
        <dbReference type="ARBA" id="ARBA00003548"/>
    </source>
</evidence>
<dbReference type="EMBL" id="JAGTJQ010000001">
    <property type="protein sequence ID" value="KAH7040111.1"/>
    <property type="molecule type" value="Genomic_DNA"/>
</dbReference>
<evidence type="ECO:0000256" key="3">
    <source>
        <dbReference type="ARBA" id="ARBA00010895"/>
    </source>
</evidence>
<sequence>MSCSCRTTTLGIFVRSLTGLRVSNTTASHLFPALNPQRTQPAFRSLRAGPPIARQFGATALRTQNKDGSGEEEDGHASNHAATASSSSQELPVSSELLDRGMANGAILDLSPESISALSQSTPRYSDRKRGPRKFADDHTGGPKLRSGNSSQLYRRKILPKEEKTQHVTADQARPEKETWQIQKTALTQKFPEGWSPRKRLSPDALDGIRALHAQFPEEYTTEVLAKKFEVSAEAIRRILKSKWQPTTEEDIDRQDRWFKRGKRIWGHMAELGKKPPRRWRKEGVVRDPSWNQKRSGPRTEYPYMPQRPAEDLEEENESPHKKLGDNLV</sequence>
<dbReference type="PANTHER" id="PTHR13475:SF3">
    <property type="entry name" value="NEUGRIN"/>
    <property type="match status" value="1"/>
</dbReference>
<accession>A0A9P8YIS7</accession>
<dbReference type="GO" id="GO:0005634">
    <property type="term" value="C:nucleus"/>
    <property type="evidence" value="ECO:0007669"/>
    <property type="project" value="TreeGrafter"/>
</dbReference>
<gene>
    <name evidence="7" type="ORF">B0I36DRAFT_343907</name>
</gene>
<proteinExistence type="inferred from homology"/>